<sequence>MLRNPAMRSVRNTFTKLPQARPSYNGAAIRIHTASLACPSLSRRPQVLVPKPQSTVISMLYATKSGPPYDKIDLEGEKKLAEMPISPHPESVSSGSSVRHVFEKGQGPKEDGEMLGGLKSDVKTIKETFALRDVPEESLYIGIAGVLPYAATSLSTVYLAYDINHAAAGTGYGILFSQETAHYLLDIVTPIQIGYGAVIISFLGAIHWGLEYAGYGGYHSYSRYMYGVIAPAIAWPTIFMPVEYALITQFATFSFLYFADARATAKGWFPGWYTTYRFVLTFFVGASIVISLVGRGQIINEGKSRLKNPVEYLKGDRDSQWEALALEEKERTARITKSTKAKGAAESKGDKEDKDNDKASKTDEGKDSKKGDNKDSKKAEDKDSKKAEDKDSKKAEDKDSKKAEDKDSNKAEDKDGKKK</sequence>
<dbReference type="Pfam" id="PF11911">
    <property type="entry name" value="DUF3429"/>
    <property type="match status" value="1"/>
</dbReference>
<keyword evidence="2" id="KW-0812">Transmembrane</keyword>
<feature type="transmembrane region" description="Helical" evidence="2">
    <location>
        <begin position="278"/>
        <end position="298"/>
    </location>
</feature>
<feature type="compositionally biased region" description="Basic and acidic residues" evidence="1">
    <location>
        <begin position="343"/>
        <end position="419"/>
    </location>
</feature>
<keyword evidence="4" id="KW-1185">Reference proteome</keyword>
<feature type="transmembrane region" description="Helical" evidence="2">
    <location>
        <begin position="193"/>
        <end position="213"/>
    </location>
</feature>
<dbReference type="EMBL" id="PDLM01000012">
    <property type="protein sequence ID" value="RDW64897.1"/>
    <property type="molecule type" value="Genomic_DNA"/>
</dbReference>
<feature type="region of interest" description="Disordered" evidence="1">
    <location>
        <begin position="335"/>
        <end position="419"/>
    </location>
</feature>
<proteinExistence type="predicted"/>
<evidence type="ECO:0000256" key="2">
    <source>
        <dbReference type="SAM" id="Phobius"/>
    </source>
</evidence>
<dbReference type="AlphaFoldDB" id="A0A3D8QSY7"/>
<dbReference type="Proteomes" id="UP000256645">
    <property type="component" value="Unassembled WGS sequence"/>
</dbReference>
<dbReference type="PANTHER" id="PTHR15887:SF1">
    <property type="entry name" value="TRANSMEMBRANE PROTEIN 69"/>
    <property type="match status" value="1"/>
</dbReference>
<keyword evidence="2" id="KW-0472">Membrane</keyword>
<dbReference type="OrthoDB" id="194289at2759"/>
<comment type="caution">
    <text evidence="3">The sequence shown here is derived from an EMBL/GenBank/DDBJ whole genome shotgun (WGS) entry which is preliminary data.</text>
</comment>
<organism evidence="3 4">
    <name type="scientific">Coleophoma cylindrospora</name>
    <dbReference type="NCBI Taxonomy" id="1849047"/>
    <lineage>
        <taxon>Eukaryota</taxon>
        <taxon>Fungi</taxon>
        <taxon>Dikarya</taxon>
        <taxon>Ascomycota</taxon>
        <taxon>Pezizomycotina</taxon>
        <taxon>Leotiomycetes</taxon>
        <taxon>Helotiales</taxon>
        <taxon>Dermateaceae</taxon>
        <taxon>Coleophoma</taxon>
    </lineage>
</organism>
<evidence type="ECO:0000313" key="4">
    <source>
        <dbReference type="Proteomes" id="UP000256645"/>
    </source>
</evidence>
<evidence type="ECO:0000256" key="1">
    <source>
        <dbReference type="SAM" id="MobiDB-lite"/>
    </source>
</evidence>
<name>A0A3D8QSY7_9HELO</name>
<dbReference type="PANTHER" id="PTHR15887">
    <property type="entry name" value="TRANSMEMBRANE PROTEIN 69"/>
    <property type="match status" value="1"/>
</dbReference>
<accession>A0A3D8QSY7</accession>
<protein>
    <submittedName>
        <fullName evidence="3">Uncharacterized protein</fullName>
    </submittedName>
</protein>
<evidence type="ECO:0000313" key="3">
    <source>
        <dbReference type="EMBL" id="RDW64897.1"/>
    </source>
</evidence>
<feature type="transmembrane region" description="Helical" evidence="2">
    <location>
        <begin position="225"/>
        <end position="258"/>
    </location>
</feature>
<gene>
    <name evidence="3" type="ORF">BP6252_10548</name>
</gene>
<dbReference type="InterPro" id="IPR021836">
    <property type="entry name" value="DUF3429"/>
</dbReference>
<feature type="transmembrane region" description="Helical" evidence="2">
    <location>
        <begin position="139"/>
        <end position="161"/>
    </location>
</feature>
<keyword evidence="2" id="KW-1133">Transmembrane helix</keyword>
<reference evidence="3 4" key="1">
    <citation type="journal article" date="2018" name="IMA Fungus">
        <title>IMA Genome-F 9: Draft genome sequence of Annulohypoxylon stygium, Aspergillus mulundensis, Berkeleyomyces basicola (syn. Thielaviopsis basicola), Ceratocystis smalleyi, two Cercospora beticola strains, Coleophoma cylindrospora, Fusarium fracticaudum, Phialophora cf. hyalina, and Morchella septimelata.</title>
        <authorList>
            <person name="Wingfield B.D."/>
            <person name="Bills G.F."/>
            <person name="Dong Y."/>
            <person name="Huang W."/>
            <person name="Nel W.J."/>
            <person name="Swalarsk-Parry B.S."/>
            <person name="Vaghefi N."/>
            <person name="Wilken P.M."/>
            <person name="An Z."/>
            <person name="de Beer Z.W."/>
            <person name="De Vos L."/>
            <person name="Chen L."/>
            <person name="Duong T.A."/>
            <person name="Gao Y."/>
            <person name="Hammerbacher A."/>
            <person name="Kikkert J.R."/>
            <person name="Li Y."/>
            <person name="Li H."/>
            <person name="Li K."/>
            <person name="Li Q."/>
            <person name="Liu X."/>
            <person name="Ma X."/>
            <person name="Naidoo K."/>
            <person name="Pethybridge S.J."/>
            <person name="Sun J."/>
            <person name="Steenkamp E.T."/>
            <person name="van der Nest M.A."/>
            <person name="van Wyk S."/>
            <person name="Wingfield M.J."/>
            <person name="Xiong C."/>
            <person name="Yue Q."/>
            <person name="Zhang X."/>
        </authorList>
    </citation>
    <scope>NUCLEOTIDE SEQUENCE [LARGE SCALE GENOMIC DNA]</scope>
    <source>
        <strain evidence="3 4">BP6252</strain>
    </source>
</reference>
<dbReference type="STRING" id="1849047.A0A3D8QSY7"/>